<feature type="transmembrane region" description="Helical" evidence="8">
    <location>
        <begin position="86"/>
        <end position="110"/>
    </location>
</feature>
<evidence type="ECO:0000256" key="1">
    <source>
        <dbReference type="ARBA" id="ARBA00004141"/>
    </source>
</evidence>
<dbReference type="PANTHER" id="PTHR24243:SF208">
    <property type="entry name" value="PYROKININ-1 RECEPTOR"/>
    <property type="match status" value="1"/>
</dbReference>
<feature type="transmembrane region" description="Helical" evidence="8">
    <location>
        <begin position="50"/>
        <end position="74"/>
    </location>
</feature>
<dbReference type="EMBL" id="BLXT01006176">
    <property type="protein sequence ID" value="GFO29582.1"/>
    <property type="molecule type" value="Genomic_DNA"/>
</dbReference>
<keyword evidence="4" id="KW-0297">G-protein coupled receptor</keyword>
<dbReference type="SUPFAM" id="SSF81321">
    <property type="entry name" value="Family A G protein-coupled receptor-like"/>
    <property type="match status" value="1"/>
</dbReference>
<feature type="transmembrane region" description="Helical" evidence="8">
    <location>
        <begin position="279"/>
        <end position="302"/>
    </location>
</feature>
<evidence type="ECO:0000256" key="5">
    <source>
        <dbReference type="ARBA" id="ARBA00023136"/>
    </source>
</evidence>
<feature type="transmembrane region" description="Helical" evidence="8">
    <location>
        <begin position="130"/>
        <end position="148"/>
    </location>
</feature>
<evidence type="ECO:0000313" key="11">
    <source>
        <dbReference type="Proteomes" id="UP000735302"/>
    </source>
</evidence>
<dbReference type="GO" id="GO:0016020">
    <property type="term" value="C:membrane"/>
    <property type="evidence" value="ECO:0007669"/>
    <property type="project" value="UniProtKB-SubCell"/>
</dbReference>
<feature type="transmembrane region" description="Helical" evidence="8">
    <location>
        <begin position="322"/>
        <end position="341"/>
    </location>
</feature>
<evidence type="ECO:0000256" key="6">
    <source>
        <dbReference type="ARBA" id="ARBA00023170"/>
    </source>
</evidence>
<dbReference type="GO" id="GO:0008528">
    <property type="term" value="F:G protein-coupled peptide receptor activity"/>
    <property type="evidence" value="ECO:0007669"/>
    <property type="project" value="InterPro"/>
</dbReference>
<comment type="caution">
    <text evidence="10">The sequence shown here is derived from an EMBL/GenBank/DDBJ whole genome shotgun (WGS) entry which is preliminary data.</text>
</comment>
<name>A0AAV4CEE1_9GAST</name>
<evidence type="ECO:0000256" key="4">
    <source>
        <dbReference type="ARBA" id="ARBA00023040"/>
    </source>
</evidence>
<keyword evidence="7" id="KW-0807">Transducer</keyword>
<evidence type="ECO:0000313" key="10">
    <source>
        <dbReference type="EMBL" id="GFO29582.1"/>
    </source>
</evidence>
<proteinExistence type="predicted"/>
<dbReference type="InterPro" id="IPR000276">
    <property type="entry name" value="GPCR_Rhodpsn"/>
</dbReference>
<keyword evidence="5 8" id="KW-0472">Membrane</keyword>
<dbReference type="Pfam" id="PF10324">
    <property type="entry name" value="7TM_GPCR_Srw"/>
    <property type="match status" value="1"/>
</dbReference>
<accession>A0AAV4CEE1</accession>
<evidence type="ECO:0000256" key="3">
    <source>
        <dbReference type="ARBA" id="ARBA00022989"/>
    </source>
</evidence>
<keyword evidence="3 8" id="KW-1133">Transmembrane helix</keyword>
<dbReference type="InterPro" id="IPR019427">
    <property type="entry name" value="7TM_GPCR_serpentine_rcpt_Srw"/>
</dbReference>
<comment type="subcellular location">
    <subcellularLocation>
        <location evidence="1">Membrane</location>
        <topology evidence="1">Multi-pass membrane protein</topology>
    </subcellularLocation>
</comment>
<dbReference type="PRINTS" id="PR00237">
    <property type="entry name" value="GPCRRHODOPSN"/>
</dbReference>
<gene>
    <name evidence="10" type="ORF">PoB_005608700</name>
</gene>
<keyword evidence="2 8" id="KW-0812">Transmembrane</keyword>
<keyword evidence="11" id="KW-1185">Reference proteome</keyword>
<dbReference type="PANTHER" id="PTHR24243">
    <property type="entry name" value="G-PROTEIN COUPLED RECEPTOR"/>
    <property type="match status" value="1"/>
</dbReference>
<feature type="domain" description="G-protein coupled receptors family 1 profile" evidence="9">
    <location>
        <begin position="62"/>
        <end position="338"/>
    </location>
</feature>
<reference evidence="10 11" key="1">
    <citation type="journal article" date="2021" name="Elife">
        <title>Chloroplast acquisition without the gene transfer in kleptoplastic sea slugs, Plakobranchus ocellatus.</title>
        <authorList>
            <person name="Maeda T."/>
            <person name="Takahashi S."/>
            <person name="Yoshida T."/>
            <person name="Shimamura S."/>
            <person name="Takaki Y."/>
            <person name="Nagai Y."/>
            <person name="Toyoda A."/>
            <person name="Suzuki Y."/>
            <person name="Arimoto A."/>
            <person name="Ishii H."/>
            <person name="Satoh N."/>
            <person name="Nishiyama T."/>
            <person name="Hasebe M."/>
            <person name="Maruyama T."/>
            <person name="Minagawa J."/>
            <person name="Obokata J."/>
            <person name="Shigenobu S."/>
        </authorList>
    </citation>
    <scope>NUCLEOTIDE SEQUENCE [LARGE SCALE GENOMIC DNA]</scope>
</reference>
<evidence type="ECO:0000256" key="2">
    <source>
        <dbReference type="ARBA" id="ARBA00022692"/>
    </source>
</evidence>
<evidence type="ECO:0000256" key="7">
    <source>
        <dbReference type="ARBA" id="ARBA00023224"/>
    </source>
</evidence>
<dbReference type="Proteomes" id="UP000735302">
    <property type="component" value="Unassembled WGS sequence"/>
</dbReference>
<evidence type="ECO:0000259" key="9">
    <source>
        <dbReference type="PROSITE" id="PS50262"/>
    </source>
</evidence>
<dbReference type="AlphaFoldDB" id="A0AAV4CEE1"/>
<dbReference type="Gene3D" id="1.20.1070.10">
    <property type="entry name" value="Rhodopsin 7-helix transmembrane proteins"/>
    <property type="match status" value="1"/>
</dbReference>
<evidence type="ECO:0000256" key="8">
    <source>
        <dbReference type="SAM" id="Phobius"/>
    </source>
</evidence>
<organism evidence="10 11">
    <name type="scientific">Plakobranchus ocellatus</name>
    <dbReference type="NCBI Taxonomy" id="259542"/>
    <lineage>
        <taxon>Eukaryota</taxon>
        <taxon>Metazoa</taxon>
        <taxon>Spiralia</taxon>
        <taxon>Lophotrochozoa</taxon>
        <taxon>Mollusca</taxon>
        <taxon>Gastropoda</taxon>
        <taxon>Heterobranchia</taxon>
        <taxon>Euthyneura</taxon>
        <taxon>Panpulmonata</taxon>
        <taxon>Sacoglossa</taxon>
        <taxon>Placobranchoidea</taxon>
        <taxon>Plakobranchidae</taxon>
        <taxon>Plakobranchus</taxon>
    </lineage>
</organism>
<dbReference type="PROSITE" id="PS50262">
    <property type="entry name" value="G_PROTEIN_RECEP_F1_2"/>
    <property type="match status" value="1"/>
</dbReference>
<feature type="transmembrane region" description="Helical" evidence="8">
    <location>
        <begin position="169"/>
        <end position="191"/>
    </location>
</feature>
<keyword evidence="6 10" id="KW-0675">Receptor</keyword>
<sequence length="363" mass="40722">MDARVTENTGYYGLDPSPTTMNAIGATDMDLISKIRPILSAEVHLALVTVLTYAMLFIGLAGMVSNILVIITCTKIGFLENINISYLALGISDLLGCAIRAWGALCFVFVVTNTKLPFDPSSLSVTTGFYLGQAFEKITAFITAFIALERCLCVQFPLHVKRIVTKRKTIFSIVVIYVFGFGPSNLIHVVYPLRWIFSPAQNRTILTVVPLQTSFRFIVSRALLAYYGTILHFTALIIVWICTIFLAVGLKRKADTRKENFKHLNSKEDKRDLRVIKTVFLLAITYLACSTPAAATLLVPHFEPEFSTSRGLARISRVCHMFSGLTSVINSSLNFFIFLYMGSRFRQTFMSLFRKTIPRFIRT</sequence>
<dbReference type="InterPro" id="IPR017452">
    <property type="entry name" value="GPCR_Rhodpsn_7TM"/>
</dbReference>
<feature type="transmembrane region" description="Helical" evidence="8">
    <location>
        <begin position="224"/>
        <end position="248"/>
    </location>
</feature>
<protein>
    <submittedName>
        <fullName evidence="10">Chemosensory receptor a</fullName>
    </submittedName>
</protein>